<name>S9P835_CYSF2</name>
<dbReference type="Proteomes" id="UP000011682">
    <property type="component" value="Unassembled WGS sequence"/>
</dbReference>
<evidence type="ECO:0000313" key="1">
    <source>
        <dbReference type="EMBL" id="EPX60585.1"/>
    </source>
</evidence>
<dbReference type="AlphaFoldDB" id="S9P835"/>
<reference evidence="1" key="1">
    <citation type="submission" date="2013-05" db="EMBL/GenBank/DDBJ databases">
        <title>Genome assembly of Cystobacter fuscus DSM 2262.</title>
        <authorList>
            <person name="Sharma G."/>
            <person name="Khatri I."/>
            <person name="Kaur C."/>
            <person name="Mayilraj S."/>
            <person name="Subramanian S."/>
        </authorList>
    </citation>
    <scope>NUCLEOTIDE SEQUENCE [LARGE SCALE GENOMIC DNA]</scope>
    <source>
        <strain evidence="1">DSM 2262</strain>
    </source>
</reference>
<accession>S9P835</accession>
<gene>
    <name evidence="1" type="ORF">D187_001739</name>
</gene>
<organism evidence="1 2">
    <name type="scientific">Cystobacter fuscus (strain ATCC 25194 / DSM 2262 / NBRC 100088 / M29)</name>
    <dbReference type="NCBI Taxonomy" id="1242864"/>
    <lineage>
        <taxon>Bacteria</taxon>
        <taxon>Pseudomonadati</taxon>
        <taxon>Myxococcota</taxon>
        <taxon>Myxococcia</taxon>
        <taxon>Myxococcales</taxon>
        <taxon>Cystobacterineae</taxon>
        <taxon>Archangiaceae</taxon>
        <taxon>Cystobacter</taxon>
    </lineage>
</organism>
<sequence>MLLAQGGQALVVASYLLDGNGATLTRPLHSSERMASLPFFVLKPRRTLAWSRPGSTRARMTSSPVP</sequence>
<keyword evidence="2" id="KW-1185">Reference proteome</keyword>
<evidence type="ECO:0000313" key="2">
    <source>
        <dbReference type="Proteomes" id="UP000011682"/>
    </source>
</evidence>
<dbReference type="EMBL" id="ANAH02000012">
    <property type="protein sequence ID" value="EPX60585.1"/>
    <property type="molecule type" value="Genomic_DNA"/>
</dbReference>
<comment type="caution">
    <text evidence="1">The sequence shown here is derived from an EMBL/GenBank/DDBJ whole genome shotgun (WGS) entry which is preliminary data.</text>
</comment>
<protein>
    <submittedName>
        <fullName evidence="1">Uncharacterized protein</fullName>
    </submittedName>
</protein>
<proteinExistence type="predicted"/>